<comment type="caution">
    <text evidence="3">The sequence shown here is derived from an EMBL/GenBank/DDBJ whole genome shotgun (WGS) entry which is preliminary data.</text>
</comment>
<keyword evidence="2" id="KW-0802">TPR repeat</keyword>
<reference evidence="3" key="1">
    <citation type="journal article" date="2015" name="Nature">
        <title>Complex archaea that bridge the gap between prokaryotes and eukaryotes.</title>
        <authorList>
            <person name="Spang A."/>
            <person name="Saw J.H."/>
            <person name="Jorgensen S.L."/>
            <person name="Zaremba-Niedzwiedzka K."/>
            <person name="Martijn J."/>
            <person name="Lind A.E."/>
            <person name="van Eijk R."/>
            <person name="Schleper C."/>
            <person name="Guy L."/>
            <person name="Ettema T.J."/>
        </authorList>
    </citation>
    <scope>NUCLEOTIDE SEQUENCE</scope>
</reference>
<dbReference type="EMBL" id="LAZR01000157">
    <property type="protein sequence ID" value="KKN85583.1"/>
    <property type="molecule type" value="Genomic_DNA"/>
</dbReference>
<evidence type="ECO:0000256" key="2">
    <source>
        <dbReference type="ARBA" id="ARBA00022803"/>
    </source>
</evidence>
<dbReference type="Gene3D" id="1.25.40.10">
    <property type="entry name" value="Tetratricopeptide repeat domain"/>
    <property type="match status" value="1"/>
</dbReference>
<dbReference type="Pfam" id="PF14559">
    <property type="entry name" value="TPR_19"/>
    <property type="match status" value="1"/>
</dbReference>
<keyword evidence="1" id="KW-0677">Repeat</keyword>
<sequence>MIYSFTAIILVLLIPFGTAHAQLLSKPSTGTNADAPDTRTKLFAALKAATSDVEGRAAEAAIWHFWMRAAPDSTTRRLVDDAMRRRGNYDFAGARDLLDEAVTRAPAYAEAFNQRGFIRFLQEDFDGALEDVDRAIALEPDHFGAMAGRAHILMRQGRFRLAQAQLREAVAIHPFLKERAMLAPPVDTAPETPTDGGIDL</sequence>
<dbReference type="PANTHER" id="PTHR44858:SF1">
    <property type="entry name" value="UDP-N-ACETYLGLUCOSAMINE--PEPTIDE N-ACETYLGLUCOSAMINYLTRANSFERASE SPINDLY-RELATED"/>
    <property type="match status" value="1"/>
</dbReference>
<dbReference type="InterPro" id="IPR019734">
    <property type="entry name" value="TPR_rpt"/>
</dbReference>
<evidence type="ECO:0000313" key="3">
    <source>
        <dbReference type="EMBL" id="KKN85583.1"/>
    </source>
</evidence>
<dbReference type="AlphaFoldDB" id="A0A0F9X2A3"/>
<dbReference type="SUPFAM" id="SSF48452">
    <property type="entry name" value="TPR-like"/>
    <property type="match status" value="1"/>
</dbReference>
<dbReference type="InterPro" id="IPR011990">
    <property type="entry name" value="TPR-like_helical_dom_sf"/>
</dbReference>
<dbReference type="SMART" id="SM00028">
    <property type="entry name" value="TPR"/>
    <property type="match status" value="2"/>
</dbReference>
<dbReference type="InterPro" id="IPR050498">
    <property type="entry name" value="Ycf3"/>
</dbReference>
<protein>
    <submittedName>
        <fullName evidence="3">Uncharacterized protein</fullName>
    </submittedName>
</protein>
<dbReference type="PANTHER" id="PTHR44858">
    <property type="entry name" value="TETRATRICOPEPTIDE REPEAT PROTEIN 6"/>
    <property type="match status" value="1"/>
</dbReference>
<name>A0A0F9X2A3_9ZZZZ</name>
<gene>
    <name evidence="3" type="ORF">LCGC14_0277110</name>
</gene>
<evidence type="ECO:0000256" key="1">
    <source>
        <dbReference type="ARBA" id="ARBA00022737"/>
    </source>
</evidence>
<dbReference type="PROSITE" id="PS50005">
    <property type="entry name" value="TPR"/>
    <property type="match status" value="1"/>
</dbReference>
<organism evidence="3">
    <name type="scientific">marine sediment metagenome</name>
    <dbReference type="NCBI Taxonomy" id="412755"/>
    <lineage>
        <taxon>unclassified sequences</taxon>
        <taxon>metagenomes</taxon>
        <taxon>ecological metagenomes</taxon>
    </lineage>
</organism>
<accession>A0A0F9X2A3</accession>
<proteinExistence type="predicted"/>